<dbReference type="PIRSF" id="PIRSF036625">
    <property type="entry name" value="GAF_ANTAR"/>
    <property type="match status" value="1"/>
</dbReference>
<dbReference type="AlphaFoldDB" id="A0A917HA53"/>
<dbReference type="Proteomes" id="UP000638848">
    <property type="component" value="Unassembled WGS sequence"/>
</dbReference>
<dbReference type="SMART" id="SM01012">
    <property type="entry name" value="ANTAR"/>
    <property type="match status" value="1"/>
</dbReference>
<dbReference type="InterPro" id="IPR005561">
    <property type="entry name" value="ANTAR"/>
</dbReference>
<dbReference type="SUPFAM" id="SSF52172">
    <property type="entry name" value="CheY-like"/>
    <property type="match status" value="1"/>
</dbReference>
<dbReference type="RefSeq" id="WP_188540632.1">
    <property type="nucleotide sequence ID" value="NZ_BMEQ01000060.1"/>
</dbReference>
<dbReference type="EMBL" id="BMEQ01000060">
    <property type="protein sequence ID" value="GGG72435.1"/>
    <property type="molecule type" value="Genomic_DNA"/>
</dbReference>
<protein>
    <recommendedName>
        <fullName evidence="2">ANTAR domain-containing protein</fullName>
    </recommendedName>
</protein>
<sequence>MRAPRISASVQLTQIEQVMTALHRRPGSGGRAVAAIAQAGVHHVGAARWASVSMAGPGRFRTLVATAPMAAQADALQHELGSGPAVDPAPGGGIHLVENLARDRRWPALAAQARERLNVAGLVAYHLPLPQDPATTVALTLYADSPDAFTGPHIWTGALLACQAVQAVTTQLRHPQEGRREQGRREQELAAAQQIGVAIGVLMGRYGLSREEAFDMLRTTAQDSDRDLAEVAGEVIETETLRLPPMSAAPHSTGRSGTPRPCGGAR</sequence>
<dbReference type="Pfam" id="PF03861">
    <property type="entry name" value="ANTAR"/>
    <property type="match status" value="1"/>
</dbReference>
<feature type="region of interest" description="Disordered" evidence="1">
    <location>
        <begin position="236"/>
        <end position="266"/>
    </location>
</feature>
<dbReference type="InterPro" id="IPR036388">
    <property type="entry name" value="WH-like_DNA-bd_sf"/>
</dbReference>
<organism evidence="3 4">
    <name type="scientific">Kocuria dechangensis</name>
    <dbReference type="NCBI Taxonomy" id="1176249"/>
    <lineage>
        <taxon>Bacteria</taxon>
        <taxon>Bacillati</taxon>
        <taxon>Actinomycetota</taxon>
        <taxon>Actinomycetes</taxon>
        <taxon>Micrococcales</taxon>
        <taxon>Micrococcaceae</taxon>
        <taxon>Kocuria</taxon>
    </lineage>
</organism>
<dbReference type="Gene3D" id="1.10.10.10">
    <property type="entry name" value="Winged helix-like DNA-binding domain superfamily/Winged helix DNA-binding domain"/>
    <property type="match status" value="1"/>
</dbReference>
<evidence type="ECO:0000313" key="4">
    <source>
        <dbReference type="Proteomes" id="UP000638848"/>
    </source>
</evidence>
<reference evidence="3" key="1">
    <citation type="journal article" date="2014" name="Int. J. Syst. Evol. Microbiol.">
        <title>Complete genome sequence of Corynebacterium casei LMG S-19264T (=DSM 44701T), isolated from a smear-ripened cheese.</title>
        <authorList>
            <consortium name="US DOE Joint Genome Institute (JGI-PGF)"/>
            <person name="Walter F."/>
            <person name="Albersmeier A."/>
            <person name="Kalinowski J."/>
            <person name="Ruckert C."/>
        </authorList>
    </citation>
    <scope>NUCLEOTIDE SEQUENCE</scope>
    <source>
        <strain evidence="3">CGMCC 1.12187</strain>
    </source>
</reference>
<accession>A0A917HA53</accession>
<evidence type="ECO:0000259" key="2">
    <source>
        <dbReference type="PROSITE" id="PS50921"/>
    </source>
</evidence>
<dbReference type="InterPro" id="IPR012074">
    <property type="entry name" value="GAF_ANTAR"/>
</dbReference>
<keyword evidence="4" id="KW-1185">Reference proteome</keyword>
<proteinExistence type="predicted"/>
<reference evidence="3" key="2">
    <citation type="submission" date="2020-09" db="EMBL/GenBank/DDBJ databases">
        <authorList>
            <person name="Sun Q."/>
            <person name="Zhou Y."/>
        </authorList>
    </citation>
    <scope>NUCLEOTIDE SEQUENCE</scope>
    <source>
        <strain evidence="3">CGMCC 1.12187</strain>
    </source>
</reference>
<feature type="domain" description="ANTAR" evidence="2">
    <location>
        <begin position="175"/>
        <end position="236"/>
    </location>
</feature>
<evidence type="ECO:0000256" key="1">
    <source>
        <dbReference type="SAM" id="MobiDB-lite"/>
    </source>
</evidence>
<dbReference type="PROSITE" id="PS50921">
    <property type="entry name" value="ANTAR"/>
    <property type="match status" value="1"/>
</dbReference>
<evidence type="ECO:0000313" key="3">
    <source>
        <dbReference type="EMBL" id="GGG72435.1"/>
    </source>
</evidence>
<gene>
    <name evidence="3" type="ORF">GCM10011374_41470</name>
</gene>
<name>A0A917HA53_9MICC</name>
<dbReference type="GO" id="GO:0003723">
    <property type="term" value="F:RNA binding"/>
    <property type="evidence" value="ECO:0007669"/>
    <property type="project" value="InterPro"/>
</dbReference>
<comment type="caution">
    <text evidence="3">The sequence shown here is derived from an EMBL/GenBank/DDBJ whole genome shotgun (WGS) entry which is preliminary data.</text>
</comment>
<dbReference type="InterPro" id="IPR011006">
    <property type="entry name" value="CheY-like_superfamily"/>
</dbReference>